<keyword evidence="1" id="KW-0378">Hydrolase</keyword>
<dbReference type="EMBL" id="CP072642">
    <property type="protein sequence ID" value="QUV94709.1"/>
    <property type="molecule type" value="Genomic_DNA"/>
</dbReference>
<dbReference type="PROSITE" id="PS51257">
    <property type="entry name" value="PROKAR_LIPOPROTEIN"/>
    <property type="match status" value="1"/>
</dbReference>
<protein>
    <submittedName>
        <fullName evidence="3">Amidohydrolase</fullName>
    </submittedName>
</protein>
<dbReference type="PANTHER" id="PTHR11014:SF63">
    <property type="entry name" value="METALLOPEPTIDASE, PUTATIVE (AFU_ORTHOLOGUE AFUA_6G09600)-RELATED"/>
    <property type="match status" value="1"/>
</dbReference>
<reference evidence="3 4" key="1">
    <citation type="submission" date="2021-03" db="EMBL/GenBank/DDBJ databases">
        <title>Genomic and phenotypic characterization of Chloracidobacterium isolates provides evidence for multiple species.</title>
        <authorList>
            <person name="Saini M.K."/>
            <person name="Costas A.M.G."/>
            <person name="Tank M."/>
            <person name="Bryant D.A."/>
        </authorList>
    </citation>
    <scope>NUCLEOTIDE SEQUENCE [LARGE SCALE GENOMIC DNA]</scope>
    <source>
        <strain evidence="3 4">N</strain>
    </source>
</reference>
<dbReference type="PANTHER" id="PTHR11014">
    <property type="entry name" value="PEPTIDASE M20 FAMILY MEMBER"/>
    <property type="match status" value="1"/>
</dbReference>
<dbReference type="CDD" id="cd03886">
    <property type="entry name" value="M20_Acy1"/>
    <property type="match status" value="1"/>
</dbReference>
<sequence>MRVYLPRLGLILLGMVALGVLPARPSPTCCFWSGCFFRPVTASSAMPSSPPVSAAVLARDARYAADIRDLTPKLIEIRHDLHQHPELSNREERTARIVAERLRALGLEVQTGIAHHGVIGVLRGGKPGRVIAIRADMDALPIEEIRDTPYKSRHAGVMHACGHDVHTTVALGVAEVLARYRAELPGTVKFIFQPAEEGPPRGERGGAKMMLEEGAFDAPTPDAIFGLHCMPTIEVGSIGYCETSAMASADRFLITIRGKKVHGAYPHEGIDAIVTAAAVIEQLQTIRSRRIDTQSPLVLSIGSIHGGNRFNILADEVRMEGTVRTLDPDVHARIEPLMRQILKGVTESHGASYELDYERIVPVTVNHAPLVAQMLPTIRRIVGEGHLVPTRPQMGAEDFSYFANRVPAFFYFLGVGNKAKGITAMLHTPDFDVDEQCLPVGVAVMAAMATDWLESAAAAPSPAVPAK</sequence>
<keyword evidence="4" id="KW-1185">Reference proteome</keyword>
<evidence type="ECO:0000259" key="2">
    <source>
        <dbReference type="Pfam" id="PF07687"/>
    </source>
</evidence>
<dbReference type="Gene3D" id="3.30.70.360">
    <property type="match status" value="1"/>
</dbReference>
<dbReference type="InterPro" id="IPR011650">
    <property type="entry name" value="Peptidase_M20_dimer"/>
</dbReference>
<evidence type="ECO:0000313" key="3">
    <source>
        <dbReference type="EMBL" id="QUV94709.1"/>
    </source>
</evidence>
<dbReference type="InterPro" id="IPR017439">
    <property type="entry name" value="Amidohydrolase"/>
</dbReference>
<dbReference type="Pfam" id="PF07687">
    <property type="entry name" value="M20_dimer"/>
    <property type="match status" value="1"/>
</dbReference>
<dbReference type="Pfam" id="PF01546">
    <property type="entry name" value="Peptidase_M20"/>
    <property type="match status" value="1"/>
</dbReference>
<dbReference type="RefSeq" id="WP_211422982.1">
    <property type="nucleotide sequence ID" value="NZ_CP072642.1"/>
</dbReference>
<dbReference type="Proteomes" id="UP000677668">
    <property type="component" value="Chromosome 1"/>
</dbReference>
<organism evidence="3 4">
    <name type="scientific">Chloracidobacterium sp. N</name>
    <dbReference type="NCBI Taxonomy" id="2821540"/>
    <lineage>
        <taxon>Bacteria</taxon>
        <taxon>Pseudomonadati</taxon>
        <taxon>Acidobacteriota</taxon>
        <taxon>Terriglobia</taxon>
        <taxon>Terriglobales</taxon>
        <taxon>Acidobacteriaceae</taxon>
        <taxon>Chloracidobacterium</taxon>
        <taxon>Chloracidobacterium aggregatum</taxon>
    </lineage>
</organism>
<dbReference type="Gene3D" id="3.40.630.10">
    <property type="entry name" value="Zn peptidases"/>
    <property type="match status" value="1"/>
</dbReference>
<feature type="domain" description="Peptidase M20 dimerisation" evidence="2">
    <location>
        <begin position="252"/>
        <end position="343"/>
    </location>
</feature>
<evidence type="ECO:0000313" key="4">
    <source>
        <dbReference type="Proteomes" id="UP000677668"/>
    </source>
</evidence>
<gene>
    <name evidence="3" type="ORF">J8C05_04475</name>
</gene>
<accession>A0ABX8B5A9</accession>
<dbReference type="PIRSF" id="PIRSF005962">
    <property type="entry name" value="Pept_M20D_amidohydro"/>
    <property type="match status" value="1"/>
</dbReference>
<dbReference type="InterPro" id="IPR036264">
    <property type="entry name" value="Bact_exopeptidase_dim_dom"/>
</dbReference>
<proteinExistence type="predicted"/>
<evidence type="ECO:0000256" key="1">
    <source>
        <dbReference type="ARBA" id="ARBA00022801"/>
    </source>
</evidence>
<name>A0ABX8B5A9_9BACT</name>
<dbReference type="SUPFAM" id="SSF55031">
    <property type="entry name" value="Bacterial exopeptidase dimerisation domain"/>
    <property type="match status" value="1"/>
</dbReference>
<dbReference type="NCBIfam" id="TIGR01891">
    <property type="entry name" value="amidohydrolases"/>
    <property type="match status" value="1"/>
</dbReference>
<dbReference type="InterPro" id="IPR002933">
    <property type="entry name" value="Peptidase_M20"/>
</dbReference>
<dbReference type="SUPFAM" id="SSF53187">
    <property type="entry name" value="Zn-dependent exopeptidases"/>
    <property type="match status" value="1"/>
</dbReference>